<reference evidence="2" key="1">
    <citation type="submission" date="2021-01" db="EMBL/GenBank/DDBJ databases">
        <authorList>
            <person name="Li R."/>
            <person name="Bekaert M."/>
        </authorList>
    </citation>
    <scope>NUCLEOTIDE SEQUENCE</scope>
    <source>
        <strain evidence="2">Farmed</strain>
    </source>
</reference>
<keyword evidence="3" id="KW-1185">Reference proteome</keyword>
<dbReference type="EMBL" id="CAHIKZ030002666">
    <property type="protein sequence ID" value="CAE1290494.1"/>
    <property type="molecule type" value="Genomic_DNA"/>
</dbReference>
<feature type="transmembrane region" description="Helical" evidence="1">
    <location>
        <begin position="150"/>
        <end position="170"/>
    </location>
</feature>
<evidence type="ECO:0000313" key="3">
    <source>
        <dbReference type="Proteomes" id="UP000597762"/>
    </source>
</evidence>
<gene>
    <name evidence="2" type="ORF">SPHA_48235</name>
</gene>
<proteinExistence type="predicted"/>
<keyword evidence="1" id="KW-0812">Transmembrane</keyword>
<evidence type="ECO:0000256" key="1">
    <source>
        <dbReference type="SAM" id="Phobius"/>
    </source>
</evidence>
<dbReference type="Proteomes" id="UP000597762">
    <property type="component" value="Unassembled WGS sequence"/>
</dbReference>
<dbReference type="AlphaFoldDB" id="A0A812D3X4"/>
<keyword evidence="1" id="KW-1133">Transmembrane helix</keyword>
<evidence type="ECO:0000313" key="2">
    <source>
        <dbReference type="EMBL" id="CAE1290494.1"/>
    </source>
</evidence>
<keyword evidence="1" id="KW-0472">Membrane</keyword>
<name>A0A812D3X4_ACAPH</name>
<feature type="transmembrane region" description="Helical" evidence="1">
    <location>
        <begin position="63"/>
        <end position="86"/>
    </location>
</feature>
<feature type="transmembrane region" description="Helical" evidence="1">
    <location>
        <begin position="121"/>
        <end position="144"/>
    </location>
</feature>
<protein>
    <submittedName>
        <fullName evidence="2">Uncharacterized protein</fullName>
    </submittedName>
</protein>
<comment type="caution">
    <text evidence="2">The sequence shown here is derived from an EMBL/GenBank/DDBJ whole genome shotgun (WGS) entry which is preliminary data.</text>
</comment>
<sequence>MFLSFYGGHFLSFSSQLTLVHQIPSRLPQFISFTDSSIFLLQIHLNHISSLNFLSIFCGSWSVFFHFSFFSLFPVIIFFLHILLFCNCHNPYSLRFFLVSISTTCNSVNIKNMLSNSSFSFIPYLFFFFYFLSFVFIPFSFFFFFFHLSFVFTFIYQFFLFPYPAITFHLSHSSSSSNSSSNTAFSLTLSQSYQAIHSCTNID</sequence>
<accession>A0A812D3X4</accession>
<organism evidence="2 3">
    <name type="scientific">Acanthosepion pharaonis</name>
    <name type="common">Pharaoh cuttlefish</name>
    <name type="synonym">Sepia pharaonis</name>
    <dbReference type="NCBI Taxonomy" id="158019"/>
    <lineage>
        <taxon>Eukaryota</taxon>
        <taxon>Metazoa</taxon>
        <taxon>Spiralia</taxon>
        <taxon>Lophotrochozoa</taxon>
        <taxon>Mollusca</taxon>
        <taxon>Cephalopoda</taxon>
        <taxon>Coleoidea</taxon>
        <taxon>Decapodiformes</taxon>
        <taxon>Sepiida</taxon>
        <taxon>Sepiina</taxon>
        <taxon>Sepiidae</taxon>
        <taxon>Acanthosepion</taxon>
    </lineage>
</organism>